<dbReference type="AlphaFoldDB" id="A0A4U7BLZ0"/>
<gene>
    <name evidence="2" type="ORF">CQA69_06915</name>
</gene>
<dbReference type="OrthoDB" id="5357914at2"/>
<evidence type="ECO:0000313" key="2">
    <source>
        <dbReference type="EMBL" id="TKX29896.1"/>
    </source>
</evidence>
<dbReference type="EMBL" id="NXLZ01000012">
    <property type="protein sequence ID" value="TKX29896.1"/>
    <property type="molecule type" value="Genomic_DNA"/>
</dbReference>
<keyword evidence="2" id="KW-0670">Pyruvate</keyword>
<feature type="chain" id="PRO_5020282515" evidence="1">
    <location>
        <begin position="20"/>
        <end position="65"/>
    </location>
</feature>
<proteinExistence type="predicted"/>
<dbReference type="Pfam" id="PF05538">
    <property type="entry name" value="Campylo_MOMP"/>
    <property type="match status" value="1"/>
</dbReference>
<sequence length="65" mass="7800">MVRLFIVFILIGGFSFSNATFLDNTFKNIEVSGTMRYRYEMNKNKKFNKKYQKHNVINQMQITIK</sequence>
<protein>
    <submittedName>
        <fullName evidence="2">Pyruvate ferredoxin oxidoreductase</fullName>
    </submittedName>
</protein>
<dbReference type="RefSeq" id="WP_137621049.1">
    <property type="nucleotide sequence ID" value="NZ_NXLZ01000012.1"/>
</dbReference>
<comment type="caution">
    <text evidence="2">The sequence shown here is derived from an EMBL/GenBank/DDBJ whole genome shotgun (WGS) entry which is preliminary data.</text>
</comment>
<organism evidence="2 3">
    <name type="scientific">Campylobacter estrildidarum</name>
    <dbReference type="NCBI Taxonomy" id="2510189"/>
    <lineage>
        <taxon>Bacteria</taxon>
        <taxon>Pseudomonadati</taxon>
        <taxon>Campylobacterota</taxon>
        <taxon>Epsilonproteobacteria</taxon>
        <taxon>Campylobacterales</taxon>
        <taxon>Campylobacteraceae</taxon>
        <taxon>Campylobacter</taxon>
    </lineage>
</organism>
<name>A0A4U7BLZ0_9BACT</name>
<accession>A0A4U7BLZ0</accession>
<keyword evidence="3" id="KW-1185">Reference proteome</keyword>
<dbReference type="Proteomes" id="UP000308838">
    <property type="component" value="Unassembled WGS sequence"/>
</dbReference>
<dbReference type="InterPro" id="IPR008439">
    <property type="entry name" value="Campylo_MOMP"/>
</dbReference>
<evidence type="ECO:0000313" key="3">
    <source>
        <dbReference type="Proteomes" id="UP000308838"/>
    </source>
</evidence>
<feature type="signal peptide" evidence="1">
    <location>
        <begin position="1"/>
        <end position="19"/>
    </location>
</feature>
<evidence type="ECO:0000256" key="1">
    <source>
        <dbReference type="SAM" id="SignalP"/>
    </source>
</evidence>
<reference evidence="2 3" key="1">
    <citation type="submission" date="2018-05" db="EMBL/GenBank/DDBJ databases">
        <title>Novel Campyloabacter and Helicobacter Species and Strains.</title>
        <authorList>
            <person name="Mannion A.J."/>
            <person name="Shen Z."/>
            <person name="Fox J.G."/>
        </authorList>
    </citation>
    <scope>NUCLEOTIDE SEQUENCE [LARGE SCALE GENOMIC DNA]</scope>
    <source>
        <strain evidence="3">MIT17-664</strain>
    </source>
</reference>
<keyword evidence="1" id="KW-0732">Signal</keyword>